<evidence type="ECO:0000256" key="4">
    <source>
        <dbReference type="ARBA" id="ARBA00022833"/>
    </source>
</evidence>
<keyword evidence="3 8" id="KW-0863">Zinc-finger</keyword>
<keyword evidence="2" id="KW-0677">Repeat</keyword>
<evidence type="ECO:0000259" key="10">
    <source>
        <dbReference type="PROSITE" id="PS50157"/>
    </source>
</evidence>
<keyword evidence="5" id="KW-0805">Transcription regulation</keyword>
<feature type="compositionally biased region" description="Polar residues" evidence="9">
    <location>
        <begin position="339"/>
        <end position="352"/>
    </location>
</feature>
<evidence type="ECO:0000313" key="12">
    <source>
        <dbReference type="Proteomes" id="UP001604336"/>
    </source>
</evidence>
<dbReference type="InterPro" id="IPR055187">
    <property type="entry name" value="C2CH-3rd_BIRD-IDD"/>
</dbReference>
<gene>
    <name evidence="11" type="ORF">Adt_30566</name>
</gene>
<evidence type="ECO:0000256" key="8">
    <source>
        <dbReference type="PROSITE-ProRule" id="PRU00042"/>
    </source>
</evidence>
<evidence type="ECO:0000256" key="1">
    <source>
        <dbReference type="ARBA" id="ARBA00022723"/>
    </source>
</evidence>
<feature type="compositionally biased region" description="Polar residues" evidence="9">
    <location>
        <begin position="363"/>
        <end position="375"/>
    </location>
</feature>
<name>A0ABD1RBP3_9LAMI</name>
<feature type="region of interest" description="Disordered" evidence="9">
    <location>
        <begin position="430"/>
        <end position="455"/>
    </location>
</feature>
<proteinExistence type="predicted"/>
<dbReference type="AlphaFoldDB" id="A0ABD1RBP3"/>
<dbReference type="Proteomes" id="UP001604336">
    <property type="component" value="Unassembled WGS sequence"/>
</dbReference>
<dbReference type="Pfam" id="PF22992">
    <property type="entry name" value="C2CH-4th_BIRD-IDD"/>
    <property type="match status" value="1"/>
</dbReference>
<keyword evidence="6" id="KW-0238">DNA-binding</keyword>
<dbReference type="SUPFAM" id="SSF57667">
    <property type="entry name" value="beta-beta-alpha zinc fingers"/>
    <property type="match status" value="1"/>
</dbReference>
<feature type="compositionally biased region" description="Low complexity" evidence="9">
    <location>
        <begin position="353"/>
        <end position="362"/>
    </location>
</feature>
<dbReference type="InterPro" id="IPR031140">
    <property type="entry name" value="IDD1-16"/>
</dbReference>
<comment type="caution">
    <text evidence="11">The sequence shown here is derived from an EMBL/GenBank/DDBJ whole genome shotgun (WGS) entry which is preliminary data.</text>
</comment>
<dbReference type="InterPro" id="IPR013087">
    <property type="entry name" value="Znf_C2H2_type"/>
</dbReference>
<dbReference type="InterPro" id="IPR055186">
    <property type="entry name" value="C2H2-2nd_BIRD-IDD"/>
</dbReference>
<dbReference type="GO" id="GO:0006355">
    <property type="term" value="P:regulation of DNA-templated transcription"/>
    <property type="evidence" value="ECO:0007669"/>
    <property type="project" value="UniProtKB-ARBA"/>
</dbReference>
<dbReference type="FunFam" id="3.30.160.60:FF:000131">
    <property type="entry name" value="protein indeterminate-domain 5, chloroplastic-like"/>
    <property type="match status" value="1"/>
</dbReference>
<feature type="compositionally biased region" description="Low complexity" evidence="9">
    <location>
        <begin position="28"/>
        <end position="37"/>
    </location>
</feature>
<dbReference type="PANTHER" id="PTHR10593">
    <property type="entry name" value="SERINE/THREONINE-PROTEIN KINASE RIO"/>
    <property type="match status" value="1"/>
</dbReference>
<evidence type="ECO:0000256" key="5">
    <source>
        <dbReference type="ARBA" id="ARBA00023015"/>
    </source>
</evidence>
<keyword evidence="7" id="KW-0804">Transcription</keyword>
<dbReference type="EMBL" id="JBFOLK010000009">
    <property type="protein sequence ID" value="KAL2485810.1"/>
    <property type="molecule type" value="Genomic_DNA"/>
</dbReference>
<dbReference type="PROSITE" id="PS50157">
    <property type="entry name" value="ZINC_FINGER_C2H2_2"/>
    <property type="match status" value="1"/>
</dbReference>
<dbReference type="PROSITE" id="PS00028">
    <property type="entry name" value="ZINC_FINGER_C2H2_1"/>
    <property type="match status" value="1"/>
</dbReference>
<dbReference type="FunFam" id="3.30.160.60:FF:000554">
    <property type="entry name" value="protein indeterminate-domain 12-like"/>
    <property type="match status" value="1"/>
</dbReference>
<dbReference type="Pfam" id="PF22996">
    <property type="entry name" value="C2H2-2nd_BIRD-IDD"/>
    <property type="match status" value="1"/>
</dbReference>
<dbReference type="InterPro" id="IPR055185">
    <property type="entry name" value="C2CH-4th_BIRD-IDD"/>
</dbReference>
<dbReference type="GO" id="GO:0008270">
    <property type="term" value="F:zinc ion binding"/>
    <property type="evidence" value="ECO:0007669"/>
    <property type="project" value="UniProtKB-KW"/>
</dbReference>
<dbReference type="InterPro" id="IPR036236">
    <property type="entry name" value="Znf_C2H2_sf"/>
</dbReference>
<evidence type="ECO:0000256" key="3">
    <source>
        <dbReference type="ARBA" id="ARBA00022771"/>
    </source>
</evidence>
<feature type="region of interest" description="Disordered" evidence="9">
    <location>
        <begin position="1"/>
        <end position="55"/>
    </location>
</feature>
<dbReference type="Pfam" id="PF00096">
    <property type="entry name" value="zf-C2H2"/>
    <property type="match status" value="1"/>
</dbReference>
<evidence type="ECO:0000256" key="7">
    <source>
        <dbReference type="ARBA" id="ARBA00023163"/>
    </source>
</evidence>
<dbReference type="SMART" id="SM00355">
    <property type="entry name" value="ZnF_C2H2"/>
    <property type="match status" value="3"/>
</dbReference>
<feature type="region of interest" description="Disordered" evidence="9">
    <location>
        <begin position="339"/>
        <end position="375"/>
    </location>
</feature>
<protein>
    <submittedName>
        <fullName evidence="11">Protein indeterminate-domain 2</fullName>
    </submittedName>
</protein>
<evidence type="ECO:0000256" key="9">
    <source>
        <dbReference type="SAM" id="MobiDB-lite"/>
    </source>
</evidence>
<dbReference type="Pfam" id="PF22995">
    <property type="entry name" value="C2CH-3rd_BIRD-IDD"/>
    <property type="match status" value="1"/>
</dbReference>
<dbReference type="GO" id="GO:0003677">
    <property type="term" value="F:DNA binding"/>
    <property type="evidence" value="ECO:0007669"/>
    <property type="project" value="UniProtKB-KW"/>
</dbReference>
<feature type="compositionally biased region" description="Polar residues" evidence="9">
    <location>
        <begin position="1"/>
        <end position="27"/>
    </location>
</feature>
<keyword evidence="12" id="KW-1185">Reference proteome</keyword>
<evidence type="ECO:0000256" key="6">
    <source>
        <dbReference type="ARBA" id="ARBA00023125"/>
    </source>
</evidence>
<dbReference type="Gene3D" id="3.30.160.60">
    <property type="entry name" value="Classic Zinc Finger"/>
    <property type="match status" value="2"/>
</dbReference>
<feature type="domain" description="C2H2-type" evidence="10">
    <location>
        <begin position="70"/>
        <end position="92"/>
    </location>
</feature>
<reference evidence="12" key="1">
    <citation type="submission" date="2024-07" db="EMBL/GenBank/DDBJ databases">
        <title>Two chromosome-level genome assemblies of Korean endemic species Abeliophyllum distichum and Forsythia ovata (Oleaceae).</title>
        <authorList>
            <person name="Jang H."/>
        </authorList>
    </citation>
    <scope>NUCLEOTIDE SEQUENCE [LARGE SCALE GENOMIC DNA]</scope>
</reference>
<keyword evidence="1" id="KW-0479">Metal-binding</keyword>
<keyword evidence="4" id="KW-0862">Zinc</keyword>
<accession>A0ABD1RBP3</accession>
<dbReference type="PANTHER" id="PTHR10593:SF234">
    <property type="entry name" value="C2H2-TYPE DOMAIN-CONTAINING PROTEIN"/>
    <property type="match status" value="1"/>
</dbReference>
<organism evidence="11 12">
    <name type="scientific">Abeliophyllum distichum</name>
    <dbReference type="NCBI Taxonomy" id="126358"/>
    <lineage>
        <taxon>Eukaryota</taxon>
        <taxon>Viridiplantae</taxon>
        <taxon>Streptophyta</taxon>
        <taxon>Embryophyta</taxon>
        <taxon>Tracheophyta</taxon>
        <taxon>Spermatophyta</taxon>
        <taxon>Magnoliopsida</taxon>
        <taxon>eudicotyledons</taxon>
        <taxon>Gunneridae</taxon>
        <taxon>Pentapetalae</taxon>
        <taxon>asterids</taxon>
        <taxon>lamiids</taxon>
        <taxon>Lamiales</taxon>
        <taxon>Oleaceae</taxon>
        <taxon>Forsythieae</taxon>
        <taxon>Abeliophyllum</taxon>
    </lineage>
</organism>
<sequence>MMSNITGDDESLSSGEVQQLQNPSQGADSGDGSSSKQRPSKKKRNLPGNPDPTADVIALSPKTLMATNRFVCEICNKGFQRDQNLQLHRRGHNLPWKLKQRTAESSRKRVYICPEPSCVHHNPVRALGDLTGIKKHYSRKHGEKKWKCEKCSKKYAVQSDWKAHQKTCGTREYKCDCGTIFSRRDSFITHRAFCDALAEENNKVMHQGLMGSNLHTQMPDQILSNFPIDTNTNTSMELSEFTNPLKSIPQELVPINPFKSMNIIPAGGMFSSNSGNLFGNTRGIPSSSSGLQLNNGGQISGSSVNIMSATALLQKAAQMGSTSSNNTLNSPMMQTSFVSSMTGSDQVSGSRTSSNFHHNNSFDNTQNEQSKGPFSTQLLHKSPQELSQLFHSTTSGGSAVSDMVMYGGMLVDSDPNSACFLTNVMEQEDSENSGIVQGRMDMGRNPTGNSRLGDNDMMTLDFLGVGGSRGAQNLHEQSLEMDGLNQQRMQVMNPLHQLQVSHGDSHMEKPLWDV</sequence>
<evidence type="ECO:0000256" key="2">
    <source>
        <dbReference type="ARBA" id="ARBA00022737"/>
    </source>
</evidence>
<evidence type="ECO:0000313" key="11">
    <source>
        <dbReference type="EMBL" id="KAL2485810.1"/>
    </source>
</evidence>